<keyword evidence="3" id="KW-1185">Reference proteome</keyword>
<dbReference type="AlphaFoldDB" id="A0A8T0GKK8"/>
<dbReference type="SUPFAM" id="SSF56112">
    <property type="entry name" value="Protein kinase-like (PK-like)"/>
    <property type="match status" value="1"/>
</dbReference>
<sequence>MGLLLGEWSCTLLQRKSMAMKLEWEHQLSQDVVEEIIDALTVVHQSGIPFGDIRPSNILVAKGQQVGARLIDFGFARPISSSEDCTRKHAQLESLLNECIV</sequence>
<dbReference type="Gene3D" id="1.10.510.10">
    <property type="entry name" value="Transferase(Phosphotransferase) domain 1"/>
    <property type="match status" value="1"/>
</dbReference>
<reference evidence="2" key="1">
    <citation type="submission" date="2020-06" db="EMBL/GenBank/DDBJ databases">
        <title>WGS assembly of Ceratodon purpureus strain R40.</title>
        <authorList>
            <person name="Carey S.B."/>
            <person name="Jenkins J."/>
            <person name="Shu S."/>
            <person name="Lovell J.T."/>
            <person name="Sreedasyam A."/>
            <person name="Maumus F."/>
            <person name="Tiley G.P."/>
            <person name="Fernandez-Pozo N."/>
            <person name="Barry K."/>
            <person name="Chen C."/>
            <person name="Wang M."/>
            <person name="Lipzen A."/>
            <person name="Daum C."/>
            <person name="Saski C.A."/>
            <person name="Payton A.C."/>
            <person name="Mcbreen J.C."/>
            <person name="Conrad R.E."/>
            <person name="Kollar L.M."/>
            <person name="Olsson S."/>
            <person name="Huttunen S."/>
            <person name="Landis J.B."/>
            <person name="Wickett N.J."/>
            <person name="Johnson M.G."/>
            <person name="Rensing S.A."/>
            <person name="Grimwood J."/>
            <person name="Schmutz J."/>
            <person name="Mcdaniel S.F."/>
        </authorList>
    </citation>
    <scope>NUCLEOTIDE SEQUENCE</scope>
    <source>
        <strain evidence="2">R40</strain>
    </source>
</reference>
<dbReference type="InterPro" id="IPR000719">
    <property type="entry name" value="Prot_kinase_dom"/>
</dbReference>
<dbReference type="GO" id="GO:0004672">
    <property type="term" value="F:protein kinase activity"/>
    <property type="evidence" value="ECO:0007669"/>
    <property type="project" value="InterPro"/>
</dbReference>
<dbReference type="PANTHER" id="PTHR37171:SF1">
    <property type="entry name" value="SERINE_THREONINE-PROTEIN KINASE YRZF-RELATED"/>
    <property type="match status" value="1"/>
</dbReference>
<feature type="domain" description="Protein kinase" evidence="1">
    <location>
        <begin position="1"/>
        <end position="101"/>
    </location>
</feature>
<dbReference type="PANTHER" id="PTHR37171">
    <property type="entry name" value="SERINE/THREONINE-PROTEIN KINASE YRZF-RELATED"/>
    <property type="match status" value="1"/>
</dbReference>
<dbReference type="InterPro" id="IPR011009">
    <property type="entry name" value="Kinase-like_dom_sf"/>
</dbReference>
<dbReference type="Pfam" id="PF00069">
    <property type="entry name" value="Pkinase"/>
    <property type="match status" value="1"/>
</dbReference>
<proteinExistence type="predicted"/>
<name>A0A8T0GKK8_CERPU</name>
<comment type="caution">
    <text evidence="2">The sequence shown here is derived from an EMBL/GenBank/DDBJ whole genome shotgun (WGS) entry which is preliminary data.</text>
</comment>
<dbReference type="InterPro" id="IPR052396">
    <property type="entry name" value="Meiotic_Drive_Suppr_Kinase"/>
</dbReference>
<protein>
    <recommendedName>
        <fullName evidence="1">Protein kinase domain-containing protein</fullName>
    </recommendedName>
</protein>
<dbReference type="PROSITE" id="PS50011">
    <property type="entry name" value="PROTEIN_KINASE_DOM"/>
    <property type="match status" value="1"/>
</dbReference>
<accession>A0A8T0GKK8</accession>
<evidence type="ECO:0000313" key="2">
    <source>
        <dbReference type="EMBL" id="KAG0559077.1"/>
    </source>
</evidence>
<evidence type="ECO:0000259" key="1">
    <source>
        <dbReference type="PROSITE" id="PS50011"/>
    </source>
</evidence>
<dbReference type="EMBL" id="CM026431">
    <property type="protein sequence ID" value="KAG0559077.1"/>
    <property type="molecule type" value="Genomic_DNA"/>
</dbReference>
<dbReference type="GO" id="GO:0005524">
    <property type="term" value="F:ATP binding"/>
    <property type="evidence" value="ECO:0007669"/>
    <property type="project" value="InterPro"/>
</dbReference>
<gene>
    <name evidence="2" type="ORF">KC19_10G077100</name>
</gene>
<dbReference type="Proteomes" id="UP000822688">
    <property type="component" value="Chromosome 10"/>
</dbReference>
<organism evidence="2 3">
    <name type="scientific">Ceratodon purpureus</name>
    <name type="common">Fire moss</name>
    <name type="synonym">Dicranum purpureum</name>
    <dbReference type="NCBI Taxonomy" id="3225"/>
    <lineage>
        <taxon>Eukaryota</taxon>
        <taxon>Viridiplantae</taxon>
        <taxon>Streptophyta</taxon>
        <taxon>Embryophyta</taxon>
        <taxon>Bryophyta</taxon>
        <taxon>Bryophytina</taxon>
        <taxon>Bryopsida</taxon>
        <taxon>Dicranidae</taxon>
        <taxon>Pseudoditrichales</taxon>
        <taxon>Ditrichaceae</taxon>
        <taxon>Ceratodon</taxon>
    </lineage>
</organism>
<evidence type="ECO:0000313" key="3">
    <source>
        <dbReference type="Proteomes" id="UP000822688"/>
    </source>
</evidence>